<evidence type="ECO:0000313" key="3">
    <source>
        <dbReference type="EMBL" id="AOZ08760.1"/>
    </source>
</evidence>
<protein>
    <recommendedName>
        <fullName evidence="2">DUF746 domain-containing protein</fullName>
    </recommendedName>
</protein>
<evidence type="ECO:0000259" key="2">
    <source>
        <dbReference type="Pfam" id="PF05344"/>
    </source>
</evidence>
<organism evidence="3 4">
    <name type="scientific">Cupriavidus malaysiensis</name>
    <dbReference type="NCBI Taxonomy" id="367825"/>
    <lineage>
        <taxon>Bacteria</taxon>
        <taxon>Pseudomonadati</taxon>
        <taxon>Pseudomonadota</taxon>
        <taxon>Betaproteobacteria</taxon>
        <taxon>Burkholderiales</taxon>
        <taxon>Burkholderiaceae</taxon>
        <taxon>Cupriavidus</taxon>
    </lineage>
</organism>
<dbReference type="EMBL" id="CP017755">
    <property type="protein sequence ID" value="AOZ08760.1"/>
    <property type="molecule type" value="Genomic_DNA"/>
</dbReference>
<name>A0ABN4TTS3_9BURK</name>
<sequence>MRAAERSGARGGARSKERGTGRTAADDGATALMHWRPSVADEAADQALAGFLEAAWRRLRSDSRQPPSCPRCGTQDASPCGHDSSGLPQFLCHACRRRFNRLTGTPMARLRPQDKLRAFFGIASHHWSVADAARQLGVSSETVLHWSLQTRLWLLELDPSGTWERRVQLGVHYRFVPATVPAVAGCRCEPPAAETAGALQDGGLQRICPLCEQAKHA</sequence>
<evidence type="ECO:0000313" key="4">
    <source>
        <dbReference type="Proteomes" id="UP000177515"/>
    </source>
</evidence>
<dbReference type="InterPro" id="IPR008008">
    <property type="entry name" value="DUF746"/>
</dbReference>
<proteinExistence type="predicted"/>
<reference evidence="3 4" key="1">
    <citation type="submission" date="2016-10" db="EMBL/GenBank/DDBJ databases">
        <title>Complete genome sequences of three Cupriavidus strains isolated from various Malaysian environments.</title>
        <authorList>
            <person name="Abdullah A.A.-A."/>
            <person name="Shafie N.A.H."/>
            <person name="Lau N.S."/>
        </authorList>
    </citation>
    <scope>NUCLEOTIDE SEQUENCE [LARGE SCALE GENOMIC DNA]</scope>
    <source>
        <strain evidence="3 4">USMAA1020</strain>
    </source>
</reference>
<dbReference type="Proteomes" id="UP000177515">
    <property type="component" value="Chromosome 2"/>
</dbReference>
<evidence type="ECO:0000256" key="1">
    <source>
        <dbReference type="SAM" id="MobiDB-lite"/>
    </source>
</evidence>
<feature type="compositionally biased region" description="Basic and acidic residues" evidence="1">
    <location>
        <begin position="1"/>
        <end position="20"/>
    </location>
</feature>
<dbReference type="Pfam" id="PF05344">
    <property type="entry name" value="DUF746"/>
    <property type="match status" value="1"/>
</dbReference>
<accession>A0ABN4TTS3</accession>
<keyword evidence="4" id="KW-1185">Reference proteome</keyword>
<gene>
    <name evidence="3" type="ORF">BKK80_22915</name>
</gene>
<feature type="region of interest" description="Disordered" evidence="1">
    <location>
        <begin position="1"/>
        <end position="27"/>
    </location>
</feature>
<feature type="domain" description="DUF746" evidence="2">
    <location>
        <begin position="126"/>
        <end position="172"/>
    </location>
</feature>